<dbReference type="InterPro" id="IPR000626">
    <property type="entry name" value="Ubiquitin-like_dom"/>
</dbReference>
<dbReference type="Pfam" id="PF10260">
    <property type="entry name" value="SAYSvFN"/>
    <property type="match status" value="1"/>
</dbReference>
<dbReference type="InterPro" id="IPR039159">
    <property type="entry name" value="SAYSD1"/>
</dbReference>
<dbReference type="AlphaFoldDB" id="A0ABD1TZD3"/>
<evidence type="ECO:0000313" key="3">
    <source>
        <dbReference type="Proteomes" id="UP001604336"/>
    </source>
</evidence>
<evidence type="ECO:0000313" key="2">
    <source>
        <dbReference type="EMBL" id="KAL2518081.1"/>
    </source>
</evidence>
<sequence>MRASLASYSPKICPTTNCESLQISTTVTPNCVANPSPVMTASYSISLLVAGNSKRKTVEITLRTIGPSPPSRLTVPSSIRVHDLRKLIAGDSHLPIDDMRLIFRGNVLLDNKNGDAAIVQLHDGESLIVAIKPEPPAKHIWDDVDEDDSEDLKFQLPQPTGRYGLSSLYGLFWHPVAQRLDVGPLYILGTGFAIIFYNLGHRQPGDVSAYSVFNEDFRELPGTLNADRLDRDIRAGQF</sequence>
<reference evidence="3" key="1">
    <citation type="submission" date="2024-07" db="EMBL/GenBank/DDBJ databases">
        <title>Two chromosome-level genome assemblies of Korean endemic species Abeliophyllum distichum and Forsythia ovata (Oleaceae).</title>
        <authorList>
            <person name="Jang H."/>
        </authorList>
    </citation>
    <scope>NUCLEOTIDE SEQUENCE [LARGE SCALE GENOMIC DNA]</scope>
</reference>
<dbReference type="SUPFAM" id="SSF54236">
    <property type="entry name" value="Ubiquitin-like"/>
    <property type="match status" value="1"/>
</dbReference>
<dbReference type="InterPro" id="IPR029071">
    <property type="entry name" value="Ubiquitin-like_domsf"/>
</dbReference>
<feature type="domain" description="Ubiquitin-like" evidence="1">
    <location>
        <begin position="58"/>
        <end position="132"/>
    </location>
</feature>
<dbReference type="Gene3D" id="3.10.20.90">
    <property type="entry name" value="Phosphatidylinositol 3-kinase Catalytic Subunit, Chain A, domain 1"/>
    <property type="match status" value="1"/>
</dbReference>
<dbReference type="PANTHER" id="PTHR13527">
    <property type="entry name" value="SAYSVFN DOMAIN-CONTAINING PROTEIN 1"/>
    <property type="match status" value="1"/>
</dbReference>
<keyword evidence="3" id="KW-1185">Reference proteome</keyword>
<dbReference type="PANTHER" id="PTHR13527:SF0">
    <property type="entry name" value="SAYSVFN DOMAIN-CONTAINING PROTEIN 1"/>
    <property type="match status" value="1"/>
</dbReference>
<comment type="caution">
    <text evidence="2">The sequence shown here is derived from an EMBL/GenBank/DDBJ whole genome shotgun (WGS) entry which is preliminary data.</text>
</comment>
<accession>A0ABD1TZD3</accession>
<gene>
    <name evidence="2" type="ORF">Adt_14328</name>
</gene>
<dbReference type="Proteomes" id="UP001604336">
    <property type="component" value="Unassembled WGS sequence"/>
</dbReference>
<dbReference type="PROSITE" id="PS50053">
    <property type="entry name" value="UBIQUITIN_2"/>
    <property type="match status" value="1"/>
</dbReference>
<organism evidence="2 3">
    <name type="scientific">Abeliophyllum distichum</name>
    <dbReference type="NCBI Taxonomy" id="126358"/>
    <lineage>
        <taxon>Eukaryota</taxon>
        <taxon>Viridiplantae</taxon>
        <taxon>Streptophyta</taxon>
        <taxon>Embryophyta</taxon>
        <taxon>Tracheophyta</taxon>
        <taxon>Spermatophyta</taxon>
        <taxon>Magnoliopsida</taxon>
        <taxon>eudicotyledons</taxon>
        <taxon>Gunneridae</taxon>
        <taxon>Pentapetalae</taxon>
        <taxon>asterids</taxon>
        <taxon>lamiids</taxon>
        <taxon>Lamiales</taxon>
        <taxon>Oleaceae</taxon>
        <taxon>Forsythieae</taxon>
        <taxon>Abeliophyllum</taxon>
    </lineage>
</organism>
<evidence type="ECO:0000259" key="1">
    <source>
        <dbReference type="PROSITE" id="PS50053"/>
    </source>
</evidence>
<protein>
    <submittedName>
        <fullName evidence="2">Ubiquitin family protein</fullName>
    </submittedName>
</protein>
<proteinExistence type="predicted"/>
<name>A0ABD1TZD3_9LAMI</name>
<dbReference type="InterPro" id="IPR019387">
    <property type="entry name" value="SAYSvFN_dom"/>
</dbReference>
<dbReference type="EMBL" id="JBFOLK010000004">
    <property type="protein sequence ID" value="KAL2518081.1"/>
    <property type="molecule type" value="Genomic_DNA"/>
</dbReference>